<feature type="chain" id="PRO_5036499778" description="Secreted protein" evidence="1">
    <location>
        <begin position="31"/>
        <end position="87"/>
    </location>
</feature>
<dbReference type="Proteomes" id="UP000887013">
    <property type="component" value="Unassembled WGS sequence"/>
</dbReference>
<evidence type="ECO:0008006" key="4">
    <source>
        <dbReference type="Google" id="ProtNLM"/>
    </source>
</evidence>
<dbReference type="AlphaFoldDB" id="A0A8X6NX68"/>
<evidence type="ECO:0000313" key="2">
    <source>
        <dbReference type="EMBL" id="GFT38152.1"/>
    </source>
</evidence>
<organism evidence="2 3">
    <name type="scientific">Nephila pilipes</name>
    <name type="common">Giant wood spider</name>
    <name type="synonym">Nephila maculata</name>
    <dbReference type="NCBI Taxonomy" id="299642"/>
    <lineage>
        <taxon>Eukaryota</taxon>
        <taxon>Metazoa</taxon>
        <taxon>Ecdysozoa</taxon>
        <taxon>Arthropoda</taxon>
        <taxon>Chelicerata</taxon>
        <taxon>Arachnida</taxon>
        <taxon>Araneae</taxon>
        <taxon>Araneomorphae</taxon>
        <taxon>Entelegynae</taxon>
        <taxon>Araneoidea</taxon>
        <taxon>Nephilidae</taxon>
        <taxon>Nephila</taxon>
    </lineage>
</organism>
<protein>
    <recommendedName>
        <fullName evidence="4">Secreted protein</fullName>
    </recommendedName>
</protein>
<reference evidence="2" key="1">
    <citation type="submission" date="2020-08" db="EMBL/GenBank/DDBJ databases">
        <title>Multicomponent nature underlies the extraordinary mechanical properties of spider dragline silk.</title>
        <authorList>
            <person name="Kono N."/>
            <person name="Nakamura H."/>
            <person name="Mori M."/>
            <person name="Yoshida Y."/>
            <person name="Ohtoshi R."/>
            <person name="Malay A.D."/>
            <person name="Moran D.A.P."/>
            <person name="Tomita M."/>
            <person name="Numata K."/>
            <person name="Arakawa K."/>
        </authorList>
    </citation>
    <scope>NUCLEOTIDE SEQUENCE</scope>
</reference>
<evidence type="ECO:0000256" key="1">
    <source>
        <dbReference type="SAM" id="SignalP"/>
    </source>
</evidence>
<evidence type="ECO:0000313" key="3">
    <source>
        <dbReference type="Proteomes" id="UP000887013"/>
    </source>
</evidence>
<dbReference type="EMBL" id="BMAW01014262">
    <property type="protein sequence ID" value="GFT38152.1"/>
    <property type="molecule type" value="Genomic_DNA"/>
</dbReference>
<name>A0A8X6NX68_NEPPI</name>
<accession>A0A8X6NX68</accession>
<keyword evidence="1" id="KW-0732">Signal</keyword>
<gene>
    <name evidence="2" type="ORF">NPIL_11241</name>
</gene>
<sequence>MATRFRGNVQPPRRIFTLVVLTSLSILLQSARDTVREPVVKFVTCFFKIWYSVSPAIECVAADLRKQLTPSIVTSRVDNRIDGQDSD</sequence>
<feature type="signal peptide" evidence="1">
    <location>
        <begin position="1"/>
        <end position="30"/>
    </location>
</feature>
<keyword evidence="3" id="KW-1185">Reference proteome</keyword>
<proteinExistence type="predicted"/>
<comment type="caution">
    <text evidence="2">The sequence shown here is derived from an EMBL/GenBank/DDBJ whole genome shotgun (WGS) entry which is preliminary data.</text>
</comment>